<evidence type="ECO:0000313" key="7">
    <source>
        <dbReference type="EMBL" id="ANF98320.1"/>
    </source>
</evidence>
<protein>
    <submittedName>
        <fullName evidence="7">ABC transporter</fullName>
    </submittedName>
</protein>
<evidence type="ECO:0000256" key="1">
    <source>
        <dbReference type="ARBA" id="ARBA00004196"/>
    </source>
</evidence>
<dbReference type="STRING" id="1616788.AR543_21525"/>
<sequence>MKKWTLSLTLILAILVLAACGKEAGSTTGAAGSDAAPAATVKVAQTTGDVEVPKNPQRVVVFDMGILDTMDQLGIKPVAVPQDNLPPYLEKYKSSDYINAGGLKEPDFEKVSEAAPDLIIISGRQADSYEEFSKIAKTINLSVDTNDYMKSFTQNMNIIGEIFGKQDEINEALTAINNEVTATQEKVKKANHNALIVLANEGSLSAYGAGSRFGLIHDVLGFKAADPNIEVSTHGQSVSPEYVAEKNPDYLFVVDRGSAIGEDSSGKATVENALVKNTNAYKNGHIVYLNPYYWYLSGGGLQSVSEMVKEVGDAVQG</sequence>
<keyword evidence="4 5" id="KW-0732">Signal</keyword>
<evidence type="ECO:0000256" key="2">
    <source>
        <dbReference type="ARBA" id="ARBA00008814"/>
    </source>
</evidence>
<dbReference type="InterPro" id="IPR051313">
    <property type="entry name" value="Bact_iron-sidero_bind"/>
</dbReference>
<dbReference type="AlphaFoldDB" id="A0A172ZMG4"/>
<evidence type="ECO:0000313" key="8">
    <source>
        <dbReference type="Proteomes" id="UP000078148"/>
    </source>
</evidence>
<proteinExistence type="inferred from homology"/>
<evidence type="ECO:0000256" key="3">
    <source>
        <dbReference type="ARBA" id="ARBA00022448"/>
    </source>
</evidence>
<organism evidence="7 8">
    <name type="scientific">Paenibacillus bovis</name>
    <dbReference type="NCBI Taxonomy" id="1616788"/>
    <lineage>
        <taxon>Bacteria</taxon>
        <taxon>Bacillati</taxon>
        <taxon>Bacillota</taxon>
        <taxon>Bacilli</taxon>
        <taxon>Bacillales</taxon>
        <taxon>Paenibacillaceae</taxon>
        <taxon>Paenibacillus</taxon>
    </lineage>
</organism>
<reference evidence="7 8" key="2">
    <citation type="journal article" date="2016" name="Int. J. Syst. Evol. Microbiol.">
        <title>Paenibacillus bovis sp. nov., isolated from raw yak (Bos grunniens) milk.</title>
        <authorList>
            <person name="Gao C."/>
            <person name="Han J."/>
            <person name="Liu Z."/>
            <person name="Xu X."/>
            <person name="Hang F."/>
            <person name="Wu Z."/>
        </authorList>
    </citation>
    <scope>NUCLEOTIDE SEQUENCE [LARGE SCALE GENOMIC DNA]</scope>
    <source>
        <strain evidence="7 8">BD3526</strain>
    </source>
</reference>
<dbReference type="Pfam" id="PF01497">
    <property type="entry name" value="Peripla_BP_2"/>
    <property type="match status" value="1"/>
</dbReference>
<dbReference type="GO" id="GO:1901678">
    <property type="term" value="P:iron coordination entity transport"/>
    <property type="evidence" value="ECO:0007669"/>
    <property type="project" value="UniProtKB-ARBA"/>
</dbReference>
<dbReference type="InterPro" id="IPR033870">
    <property type="entry name" value="FatB"/>
</dbReference>
<dbReference type="EMBL" id="CP013023">
    <property type="protein sequence ID" value="ANF98320.1"/>
    <property type="molecule type" value="Genomic_DNA"/>
</dbReference>
<dbReference type="OrthoDB" id="63946at2"/>
<feature type="domain" description="Fe/B12 periplasmic-binding" evidence="6">
    <location>
        <begin position="58"/>
        <end position="317"/>
    </location>
</feature>
<keyword evidence="3" id="KW-0813">Transport</keyword>
<dbReference type="Gene3D" id="3.40.50.1980">
    <property type="entry name" value="Nitrogenase molybdenum iron protein domain"/>
    <property type="match status" value="2"/>
</dbReference>
<gene>
    <name evidence="7" type="ORF">AR543_21525</name>
</gene>
<evidence type="ECO:0000259" key="6">
    <source>
        <dbReference type="PROSITE" id="PS50983"/>
    </source>
</evidence>
<dbReference type="KEGG" id="pbv:AR543_21525"/>
<dbReference type="RefSeq" id="WP_060536389.1">
    <property type="nucleotide sequence ID" value="NZ_CP013023.1"/>
</dbReference>
<evidence type="ECO:0000256" key="4">
    <source>
        <dbReference type="ARBA" id="ARBA00022729"/>
    </source>
</evidence>
<dbReference type="PANTHER" id="PTHR30532">
    <property type="entry name" value="IRON III DICITRATE-BINDING PERIPLASMIC PROTEIN"/>
    <property type="match status" value="1"/>
</dbReference>
<comment type="subcellular location">
    <subcellularLocation>
        <location evidence="1">Cell envelope</location>
    </subcellularLocation>
</comment>
<feature type="chain" id="PRO_5039470933" evidence="5">
    <location>
        <begin position="19"/>
        <end position="317"/>
    </location>
</feature>
<dbReference type="Proteomes" id="UP000078148">
    <property type="component" value="Chromosome"/>
</dbReference>
<dbReference type="GO" id="GO:0030288">
    <property type="term" value="C:outer membrane-bounded periplasmic space"/>
    <property type="evidence" value="ECO:0007669"/>
    <property type="project" value="TreeGrafter"/>
</dbReference>
<feature type="signal peptide" evidence="5">
    <location>
        <begin position="1"/>
        <end position="18"/>
    </location>
</feature>
<dbReference type="SUPFAM" id="SSF53807">
    <property type="entry name" value="Helical backbone' metal receptor"/>
    <property type="match status" value="1"/>
</dbReference>
<keyword evidence="8" id="KW-1185">Reference proteome</keyword>
<dbReference type="PANTHER" id="PTHR30532:SF28">
    <property type="entry name" value="PETROBACTIN-BINDING PROTEIN YCLQ"/>
    <property type="match status" value="1"/>
</dbReference>
<dbReference type="PROSITE" id="PS50983">
    <property type="entry name" value="FE_B12_PBP"/>
    <property type="match status" value="1"/>
</dbReference>
<accession>A0A172ZMG4</accession>
<dbReference type="CDD" id="cd01140">
    <property type="entry name" value="FatB"/>
    <property type="match status" value="1"/>
</dbReference>
<comment type="similarity">
    <text evidence="2">Belongs to the bacterial solute-binding protein 8 family.</text>
</comment>
<dbReference type="PROSITE" id="PS51257">
    <property type="entry name" value="PROKAR_LIPOPROTEIN"/>
    <property type="match status" value="1"/>
</dbReference>
<reference evidence="8" key="1">
    <citation type="submission" date="2015-10" db="EMBL/GenBank/DDBJ databases">
        <title>Genome of Paenibacillus bovis sp. nov.</title>
        <authorList>
            <person name="Wu Z."/>
            <person name="Gao C."/>
            <person name="Liu Z."/>
            <person name="Zheng H."/>
        </authorList>
    </citation>
    <scope>NUCLEOTIDE SEQUENCE [LARGE SCALE GENOMIC DNA]</scope>
    <source>
        <strain evidence="8">BD3526</strain>
    </source>
</reference>
<dbReference type="InterPro" id="IPR002491">
    <property type="entry name" value="ABC_transptr_periplasmic_BD"/>
</dbReference>
<name>A0A172ZMG4_9BACL</name>
<evidence type="ECO:0000256" key="5">
    <source>
        <dbReference type="SAM" id="SignalP"/>
    </source>
</evidence>